<feature type="domain" description="Carboxylesterase type B" evidence="3">
    <location>
        <begin position="65"/>
        <end position="97"/>
    </location>
</feature>
<accession>T1JZ62</accession>
<feature type="compositionally biased region" description="Polar residues" evidence="2">
    <location>
        <begin position="244"/>
        <end position="253"/>
    </location>
</feature>
<reference evidence="4" key="2">
    <citation type="submission" date="2015-06" db="UniProtKB">
        <authorList>
            <consortium name="EnsemblMetazoa"/>
        </authorList>
    </citation>
    <scope>IDENTIFICATION</scope>
</reference>
<dbReference type="Pfam" id="PF00135">
    <property type="entry name" value="COesterase"/>
    <property type="match status" value="2"/>
</dbReference>
<dbReference type="eggNOG" id="KOG1516">
    <property type="taxonomic scope" value="Eukaryota"/>
</dbReference>
<dbReference type="STRING" id="32264.T1JZ62"/>
<dbReference type="PANTHER" id="PTHR11559">
    <property type="entry name" value="CARBOXYLESTERASE"/>
    <property type="match status" value="1"/>
</dbReference>
<reference evidence="5" key="1">
    <citation type="submission" date="2011-08" db="EMBL/GenBank/DDBJ databases">
        <authorList>
            <person name="Rombauts S."/>
        </authorList>
    </citation>
    <scope>NUCLEOTIDE SEQUENCE</scope>
    <source>
        <strain evidence="5">London</strain>
    </source>
</reference>
<protein>
    <recommendedName>
        <fullName evidence="3">Carboxylesterase type B domain-containing protein</fullName>
    </recommendedName>
</protein>
<dbReference type="EnsemblMetazoa" id="tetur03g02810.1">
    <property type="protein sequence ID" value="tetur03g02810.1"/>
    <property type="gene ID" value="tetur03g02810"/>
</dbReference>
<keyword evidence="5" id="KW-1185">Reference proteome</keyword>
<feature type="region of interest" description="Disordered" evidence="2">
    <location>
        <begin position="244"/>
        <end position="297"/>
    </location>
</feature>
<dbReference type="HOGENOM" id="CLU_937890_0_0_1"/>
<dbReference type="Gene3D" id="3.40.50.1820">
    <property type="entry name" value="alpha/beta hydrolase"/>
    <property type="match status" value="1"/>
</dbReference>
<dbReference type="Proteomes" id="UP000015104">
    <property type="component" value="Unassembled WGS sequence"/>
</dbReference>
<evidence type="ECO:0000259" key="3">
    <source>
        <dbReference type="Pfam" id="PF00135"/>
    </source>
</evidence>
<organism evidence="4 5">
    <name type="scientific">Tetranychus urticae</name>
    <name type="common">Two-spotted spider mite</name>
    <dbReference type="NCBI Taxonomy" id="32264"/>
    <lineage>
        <taxon>Eukaryota</taxon>
        <taxon>Metazoa</taxon>
        <taxon>Ecdysozoa</taxon>
        <taxon>Arthropoda</taxon>
        <taxon>Chelicerata</taxon>
        <taxon>Arachnida</taxon>
        <taxon>Acari</taxon>
        <taxon>Acariformes</taxon>
        <taxon>Trombidiformes</taxon>
        <taxon>Prostigmata</taxon>
        <taxon>Eleutherengona</taxon>
        <taxon>Raphignathae</taxon>
        <taxon>Tetranychoidea</taxon>
        <taxon>Tetranychidae</taxon>
        <taxon>Tetranychus</taxon>
    </lineage>
</organism>
<dbReference type="InterPro" id="IPR002018">
    <property type="entry name" value="CarbesteraseB"/>
</dbReference>
<name>T1JZ62_TETUR</name>
<sequence length="297" mass="34107">MIKTFSRLLDSFLGTHKIHNNLINLNCTRRQPFNTTITSGDDYNCIKLSFSSYSSFVCKLFELIDVYQFLGIPYAKPPIDKLRLQLAVKPDPWTEVKSVADPDCLYLNIYVTESTFNKSSVKQRPVLFWIHNGGLTTRSGVIGGLPMLSLHDVLLVYINYRLNAFGFIHFAAEETRIPTYIGLKLYFGSETNNSDSSSTDTQDNSLLIDILFIKLTKAPLTILLLNFFFVYSFQLAPNYHTNTNATHNQYRSNGKTKRKNWKPYASSTKETIRFEHKRDHTLRAQSEGPIKRKKIKP</sequence>
<feature type="compositionally biased region" description="Basic and acidic residues" evidence="2">
    <location>
        <begin position="270"/>
        <end position="282"/>
    </location>
</feature>
<feature type="domain" description="Carboxylesterase type B" evidence="3">
    <location>
        <begin position="102"/>
        <end position="174"/>
    </location>
</feature>
<evidence type="ECO:0000256" key="1">
    <source>
        <dbReference type="ARBA" id="ARBA00023180"/>
    </source>
</evidence>
<dbReference type="EMBL" id="CAEY01001116">
    <property type="status" value="NOT_ANNOTATED_CDS"/>
    <property type="molecule type" value="Genomic_DNA"/>
</dbReference>
<dbReference type="InterPro" id="IPR029058">
    <property type="entry name" value="AB_hydrolase_fold"/>
</dbReference>
<dbReference type="InterPro" id="IPR050309">
    <property type="entry name" value="Type-B_Carboxylest/Lipase"/>
</dbReference>
<evidence type="ECO:0000256" key="2">
    <source>
        <dbReference type="SAM" id="MobiDB-lite"/>
    </source>
</evidence>
<dbReference type="AlphaFoldDB" id="T1JZ62"/>
<evidence type="ECO:0000313" key="4">
    <source>
        <dbReference type="EnsemblMetazoa" id="tetur03g02810.1"/>
    </source>
</evidence>
<dbReference type="SUPFAM" id="SSF53474">
    <property type="entry name" value="alpha/beta-Hydrolases"/>
    <property type="match status" value="1"/>
</dbReference>
<proteinExistence type="predicted"/>
<keyword evidence="1" id="KW-0325">Glycoprotein</keyword>
<evidence type="ECO:0000313" key="5">
    <source>
        <dbReference type="Proteomes" id="UP000015104"/>
    </source>
</evidence>